<dbReference type="GO" id="GO:0045892">
    <property type="term" value="P:negative regulation of DNA-templated transcription"/>
    <property type="evidence" value="ECO:0007669"/>
    <property type="project" value="TreeGrafter"/>
</dbReference>
<evidence type="ECO:0000256" key="2">
    <source>
        <dbReference type="ARBA" id="ARBA00023125"/>
    </source>
</evidence>
<proteinExistence type="predicted"/>
<dbReference type="Gene3D" id="3.40.1410.10">
    <property type="entry name" value="Chorismate lyase-like"/>
    <property type="match status" value="1"/>
</dbReference>
<dbReference type="PROSITE" id="PS50949">
    <property type="entry name" value="HTH_GNTR"/>
    <property type="match status" value="1"/>
</dbReference>
<evidence type="ECO:0000259" key="4">
    <source>
        <dbReference type="PROSITE" id="PS50949"/>
    </source>
</evidence>
<dbReference type="Gene3D" id="1.10.10.10">
    <property type="entry name" value="Winged helix-like DNA-binding domain superfamily/Winged helix DNA-binding domain"/>
    <property type="match status" value="1"/>
</dbReference>
<evidence type="ECO:0000256" key="1">
    <source>
        <dbReference type="ARBA" id="ARBA00023015"/>
    </source>
</evidence>
<dbReference type="SMART" id="SM00345">
    <property type="entry name" value="HTH_GNTR"/>
    <property type="match status" value="1"/>
</dbReference>
<dbReference type="GO" id="GO:0003700">
    <property type="term" value="F:DNA-binding transcription factor activity"/>
    <property type="evidence" value="ECO:0007669"/>
    <property type="project" value="InterPro"/>
</dbReference>
<keyword evidence="3" id="KW-0804">Transcription</keyword>
<dbReference type="InterPro" id="IPR036390">
    <property type="entry name" value="WH_DNA-bd_sf"/>
</dbReference>
<dbReference type="AlphaFoldDB" id="A0A562V811"/>
<organism evidence="5 6">
    <name type="scientific">Geobacter argillaceus</name>
    <dbReference type="NCBI Taxonomy" id="345631"/>
    <lineage>
        <taxon>Bacteria</taxon>
        <taxon>Pseudomonadati</taxon>
        <taxon>Thermodesulfobacteriota</taxon>
        <taxon>Desulfuromonadia</taxon>
        <taxon>Geobacterales</taxon>
        <taxon>Geobacteraceae</taxon>
        <taxon>Geobacter</taxon>
    </lineage>
</organism>
<dbReference type="InterPro" id="IPR011663">
    <property type="entry name" value="UTRA"/>
</dbReference>
<dbReference type="SUPFAM" id="SSF64288">
    <property type="entry name" value="Chorismate lyase-like"/>
    <property type="match status" value="1"/>
</dbReference>
<sequence>MPPLLPIYYQIKNKIQEWIVSKEYSPGEQIPSETEIAKIFGVTRMTVRQAISLLIQEGLLYRKRGAGTFVTDDPNLLGRLGLDFTGFMDELFYQVSKSKTLAARIEKVKTPKIVKEKLNTQNEEIIKIERVRTLNGRVFAFTVNFLPESIGNRINEAMLYEKPLLKILEVDLDIEFDEAFQTIEASFSDQYVSEKLQIPSGSPILFVERIMYDKKKKPFELVQTSYRGDIYKYVVRLKLDKISKDKRWVQYDK</sequence>
<accession>A0A562V811</accession>
<comment type="caution">
    <text evidence="5">The sequence shown here is derived from an EMBL/GenBank/DDBJ whole genome shotgun (WGS) entry which is preliminary data.</text>
</comment>
<feature type="domain" description="HTH gntR-type" evidence="4">
    <location>
        <begin position="5"/>
        <end position="73"/>
    </location>
</feature>
<dbReference type="CDD" id="cd07377">
    <property type="entry name" value="WHTH_GntR"/>
    <property type="match status" value="1"/>
</dbReference>
<dbReference type="EMBL" id="VLLN01000032">
    <property type="protein sequence ID" value="TWJ14029.1"/>
    <property type="molecule type" value="Genomic_DNA"/>
</dbReference>
<evidence type="ECO:0000313" key="6">
    <source>
        <dbReference type="Proteomes" id="UP000319449"/>
    </source>
</evidence>
<dbReference type="SMART" id="SM00866">
    <property type="entry name" value="UTRA"/>
    <property type="match status" value="1"/>
</dbReference>
<gene>
    <name evidence="5" type="ORF">JN12_03600</name>
</gene>
<dbReference type="Pfam" id="PF00392">
    <property type="entry name" value="GntR"/>
    <property type="match status" value="1"/>
</dbReference>
<dbReference type="InterPro" id="IPR050679">
    <property type="entry name" value="Bact_HTH_transcr_reg"/>
</dbReference>
<dbReference type="Proteomes" id="UP000319449">
    <property type="component" value="Unassembled WGS sequence"/>
</dbReference>
<reference evidence="5 6" key="1">
    <citation type="submission" date="2019-07" db="EMBL/GenBank/DDBJ databases">
        <title>Genomic Encyclopedia of Archaeal and Bacterial Type Strains, Phase II (KMG-II): from individual species to whole genera.</title>
        <authorList>
            <person name="Goeker M."/>
        </authorList>
    </citation>
    <scope>NUCLEOTIDE SEQUENCE [LARGE SCALE GENOMIC DNA]</scope>
    <source>
        <strain evidence="5 6">ATCC BAA-1139</strain>
    </source>
</reference>
<keyword evidence="2" id="KW-0238">DNA-binding</keyword>
<protein>
    <submittedName>
        <fullName evidence="5">GntR family transcriptional regulator</fullName>
    </submittedName>
</protein>
<keyword evidence="1" id="KW-0805">Transcription regulation</keyword>
<dbReference type="PANTHER" id="PTHR44846:SF1">
    <property type="entry name" value="MANNOSYL-D-GLYCERATE TRANSPORT_METABOLISM SYSTEM REPRESSOR MNGR-RELATED"/>
    <property type="match status" value="1"/>
</dbReference>
<dbReference type="PRINTS" id="PR00035">
    <property type="entry name" value="HTHGNTR"/>
</dbReference>
<evidence type="ECO:0000313" key="5">
    <source>
        <dbReference type="EMBL" id="TWJ14029.1"/>
    </source>
</evidence>
<dbReference type="Pfam" id="PF07702">
    <property type="entry name" value="UTRA"/>
    <property type="match status" value="1"/>
</dbReference>
<dbReference type="OrthoDB" id="9794015at2"/>
<dbReference type="FunFam" id="1.10.10.10:FF:000079">
    <property type="entry name" value="GntR family transcriptional regulator"/>
    <property type="match status" value="1"/>
</dbReference>
<dbReference type="RefSeq" id="WP_145025351.1">
    <property type="nucleotide sequence ID" value="NZ_VLLN01000032.1"/>
</dbReference>
<dbReference type="InterPro" id="IPR036388">
    <property type="entry name" value="WH-like_DNA-bd_sf"/>
</dbReference>
<keyword evidence="6" id="KW-1185">Reference proteome</keyword>
<dbReference type="InterPro" id="IPR028978">
    <property type="entry name" value="Chorismate_lyase_/UTRA_dom_sf"/>
</dbReference>
<name>A0A562V811_9BACT</name>
<dbReference type="SUPFAM" id="SSF46785">
    <property type="entry name" value="Winged helix' DNA-binding domain"/>
    <property type="match status" value="1"/>
</dbReference>
<dbReference type="PANTHER" id="PTHR44846">
    <property type="entry name" value="MANNOSYL-D-GLYCERATE TRANSPORT/METABOLISM SYSTEM REPRESSOR MNGR-RELATED"/>
    <property type="match status" value="1"/>
</dbReference>
<dbReference type="GO" id="GO:0003677">
    <property type="term" value="F:DNA binding"/>
    <property type="evidence" value="ECO:0007669"/>
    <property type="project" value="UniProtKB-KW"/>
</dbReference>
<dbReference type="InterPro" id="IPR000524">
    <property type="entry name" value="Tscrpt_reg_HTH_GntR"/>
</dbReference>
<evidence type="ECO:0000256" key="3">
    <source>
        <dbReference type="ARBA" id="ARBA00023163"/>
    </source>
</evidence>